<feature type="region of interest" description="Disordered" evidence="1">
    <location>
        <begin position="142"/>
        <end position="186"/>
    </location>
</feature>
<evidence type="ECO:0000313" key="3">
    <source>
        <dbReference type="Proteomes" id="UP000321635"/>
    </source>
</evidence>
<keyword evidence="3" id="KW-1185">Reference proteome</keyword>
<dbReference type="EMBL" id="BJYF01000043">
    <property type="protein sequence ID" value="GEN61543.1"/>
    <property type="molecule type" value="Genomic_DNA"/>
</dbReference>
<name>A0A511XF10_9PROT</name>
<feature type="region of interest" description="Disordered" evidence="1">
    <location>
        <begin position="1"/>
        <end position="32"/>
    </location>
</feature>
<dbReference type="Proteomes" id="UP000321635">
    <property type="component" value="Unassembled WGS sequence"/>
</dbReference>
<reference evidence="2 3" key="1">
    <citation type="submission" date="2019-07" db="EMBL/GenBank/DDBJ databases">
        <title>Whole genome shotgun sequence of Acetobacter nitrogenifigens NBRC 105050.</title>
        <authorList>
            <person name="Hosoyama A."/>
            <person name="Uohara A."/>
            <person name="Ohji S."/>
            <person name="Ichikawa N."/>
        </authorList>
    </citation>
    <scope>NUCLEOTIDE SEQUENCE [LARGE SCALE GENOMIC DNA]</scope>
    <source>
        <strain evidence="2 3">NBRC 105050</strain>
    </source>
</reference>
<evidence type="ECO:0000313" key="2">
    <source>
        <dbReference type="EMBL" id="GEN61543.1"/>
    </source>
</evidence>
<accession>A0A511XF10</accession>
<organism evidence="2 3">
    <name type="scientific">Acetobacter nitrogenifigens DSM 23921 = NBRC 105050</name>
    <dbReference type="NCBI Taxonomy" id="1120919"/>
    <lineage>
        <taxon>Bacteria</taxon>
        <taxon>Pseudomonadati</taxon>
        <taxon>Pseudomonadota</taxon>
        <taxon>Alphaproteobacteria</taxon>
        <taxon>Acetobacterales</taxon>
        <taxon>Acetobacteraceae</taxon>
        <taxon>Acetobacter</taxon>
    </lineage>
</organism>
<proteinExistence type="predicted"/>
<feature type="compositionally biased region" description="Basic and acidic residues" evidence="1">
    <location>
        <begin position="19"/>
        <end position="32"/>
    </location>
</feature>
<comment type="caution">
    <text evidence="2">The sequence shown here is derived from an EMBL/GenBank/DDBJ whole genome shotgun (WGS) entry which is preliminary data.</text>
</comment>
<protein>
    <submittedName>
        <fullName evidence="2">Uncharacterized protein</fullName>
    </submittedName>
</protein>
<gene>
    <name evidence="2" type="ORF">ANI02nite_34270</name>
</gene>
<sequence>MGCQRLHGAGDATRRPVLKAREPNKPGRSLDERHDIALAVEGCPKQHQIRLPMARNPPSGNILRSLGDPTLRRYPQATAASLMTSPAFDVVTTQPLPQLALAHIAAVDPAIDRLRRQPDVLMPQSSANLLGRPQKKQACKHTLSKNRIADQPHRRAAPPAHKPCCNNAEMSGRPAKQKCPPHSQTR</sequence>
<evidence type="ECO:0000256" key="1">
    <source>
        <dbReference type="SAM" id="MobiDB-lite"/>
    </source>
</evidence>
<dbReference type="AlphaFoldDB" id="A0A511XF10"/>